<dbReference type="InterPro" id="IPR010071">
    <property type="entry name" value="AA_adenyl_dom"/>
</dbReference>
<dbReference type="InterPro" id="IPR000873">
    <property type="entry name" value="AMP-dep_synth/lig_dom"/>
</dbReference>
<dbReference type="GO" id="GO:0005829">
    <property type="term" value="C:cytosol"/>
    <property type="evidence" value="ECO:0007669"/>
    <property type="project" value="TreeGrafter"/>
</dbReference>
<name>A0A918YZ88_9ACTN</name>
<dbReference type="Proteomes" id="UP000603227">
    <property type="component" value="Unassembled WGS sequence"/>
</dbReference>
<dbReference type="EMBL" id="BNAT01000015">
    <property type="protein sequence ID" value="GHE29418.1"/>
    <property type="molecule type" value="Genomic_DNA"/>
</dbReference>
<dbReference type="FunFam" id="3.40.50.980:FF:000001">
    <property type="entry name" value="Non-ribosomal peptide synthetase"/>
    <property type="match status" value="1"/>
</dbReference>
<comment type="caution">
    <text evidence="3">The sequence shown here is derived from an EMBL/GenBank/DDBJ whole genome shotgun (WGS) entry which is preliminary data.</text>
</comment>
<reference evidence="3" key="2">
    <citation type="submission" date="2020-09" db="EMBL/GenBank/DDBJ databases">
        <authorList>
            <person name="Sun Q."/>
            <person name="Zhou Y."/>
        </authorList>
    </citation>
    <scope>NUCLEOTIDE SEQUENCE</scope>
    <source>
        <strain evidence="3">CGMCC 4.7403</strain>
    </source>
</reference>
<dbReference type="CDD" id="cd12117">
    <property type="entry name" value="A_NRPS_Srf_like"/>
    <property type="match status" value="1"/>
</dbReference>
<dbReference type="Gene3D" id="3.30.300.30">
    <property type="match status" value="1"/>
</dbReference>
<feature type="domain" description="AMP-binding enzyme C-terminal" evidence="2">
    <location>
        <begin position="421"/>
        <end position="500"/>
    </location>
</feature>
<evidence type="ECO:0000313" key="4">
    <source>
        <dbReference type="Proteomes" id="UP000603227"/>
    </source>
</evidence>
<dbReference type="GO" id="GO:0009239">
    <property type="term" value="P:enterobactin biosynthetic process"/>
    <property type="evidence" value="ECO:0007669"/>
    <property type="project" value="TreeGrafter"/>
</dbReference>
<dbReference type="GO" id="GO:0043041">
    <property type="term" value="P:amino acid activation for nonribosomal peptide biosynthetic process"/>
    <property type="evidence" value="ECO:0007669"/>
    <property type="project" value="TreeGrafter"/>
</dbReference>
<dbReference type="GO" id="GO:0047527">
    <property type="term" value="F:2,3-dihydroxybenzoate-serine ligase activity"/>
    <property type="evidence" value="ECO:0007669"/>
    <property type="project" value="TreeGrafter"/>
</dbReference>
<evidence type="ECO:0008006" key="5">
    <source>
        <dbReference type="Google" id="ProtNLM"/>
    </source>
</evidence>
<proteinExistence type="predicted"/>
<protein>
    <recommendedName>
        <fullName evidence="5">Amino acid adenylation domain-containing protein</fullName>
    </recommendedName>
</protein>
<dbReference type="InterPro" id="IPR020845">
    <property type="entry name" value="AMP-binding_CS"/>
</dbReference>
<dbReference type="AlphaFoldDB" id="A0A918YZ88"/>
<evidence type="ECO:0000259" key="2">
    <source>
        <dbReference type="Pfam" id="PF13193"/>
    </source>
</evidence>
<dbReference type="InterPro" id="IPR045851">
    <property type="entry name" value="AMP-bd_C_sf"/>
</dbReference>
<dbReference type="PANTHER" id="PTHR45527">
    <property type="entry name" value="NONRIBOSOMAL PEPTIDE SYNTHETASE"/>
    <property type="match status" value="1"/>
</dbReference>
<sequence length="510" mass="54692">MTVTRTEPMLIHQAFEEQVKRSPDATALATADTKVGYAEANERANRLAHYLRGLGVGGEQRIALLLEPSADYVITVLAVLKAGGCYVPLDSGYPAARLTAILDDTRATVVITRRELLPRLAGHEIRTVLLDDEPGLFAVADDSNPDLPADPDDLAYVVHTSGSSGRPKGVMVSHRGVVRLVREPVWVRLGPDEVIPLLTSICFDVSMFEIWGALLNGGCLVVEPGATTSLRALGRVVRDHGVTTMWLTAGLFHTVVDEGVEALRGVRQLLAGGEAPSAVHVRKALTAHPGMRFINGYGPTEATIFAATHTVDSPSGTGRSVPIGTAVEGTDLRILDDRLEAVADGEPGQLFIGGAGLARGYLHRPALTAERFVPDPYGDGSGSRLYATGDLCVRRPDGAIEYLDRIDRQVKVRGFRVELGEIEATVRCHPAVRDVAVAAHGDSPETRLLVAYPVLDPAIAPAPGTALSELRSWLRDQLPGHMVPDVWRVLPRLPLTSNGKVDRKGLPAPF</sequence>
<dbReference type="PANTHER" id="PTHR45527:SF1">
    <property type="entry name" value="FATTY ACID SYNTHASE"/>
    <property type="match status" value="1"/>
</dbReference>
<organism evidence="3 4">
    <name type="scientific">Streptomyces capitiformicae</name>
    <dbReference type="NCBI Taxonomy" id="2014920"/>
    <lineage>
        <taxon>Bacteria</taxon>
        <taxon>Bacillati</taxon>
        <taxon>Actinomycetota</taxon>
        <taxon>Actinomycetes</taxon>
        <taxon>Kitasatosporales</taxon>
        <taxon>Streptomycetaceae</taxon>
        <taxon>Streptomyces</taxon>
    </lineage>
</organism>
<dbReference type="NCBIfam" id="TIGR01733">
    <property type="entry name" value="AA-adenyl-dom"/>
    <property type="match status" value="1"/>
</dbReference>
<dbReference type="Gene3D" id="3.40.50.980">
    <property type="match status" value="2"/>
</dbReference>
<feature type="domain" description="AMP-dependent synthetase/ligase" evidence="1">
    <location>
        <begin position="15"/>
        <end position="362"/>
    </location>
</feature>
<dbReference type="Gene3D" id="2.30.38.10">
    <property type="entry name" value="Luciferase, Domain 3"/>
    <property type="match status" value="1"/>
</dbReference>
<dbReference type="Pfam" id="PF13193">
    <property type="entry name" value="AMP-binding_C"/>
    <property type="match status" value="1"/>
</dbReference>
<dbReference type="RefSeq" id="WP_189784293.1">
    <property type="nucleotide sequence ID" value="NZ_BNAT01000015.1"/>
</dbReference>
<gene>
    <name evidence="3" type="ORF">GCM10017771_45180</name>
</gene>
<dbReference type="GO" id="GO:0031177">
    <property type="term" value="F:phosphopantetheine binding"/>
    <property type="evidence" value="ECO:0007669"/>
    <property type="project" value="TreeGrafter"/>
</dbReference>
<dbReference type="Pfam" id="PF00501">
    <property type="entry name" value="AMP-binding"/>
    <property type="match status" value="1"/>
</dbReference>
<keyword evidence="4" id="KW-1185">Reference proteome</keyword>
<evidence type="ECO:0000313" key="3">
    <source>
        <dbReference type="EMBL" id="GHE29418.1"/>
    </source>
</evidence>
<dbReference type="SUPFAM" id="SSF56801">
    <property type="entry name" value="Acetyl-CoA synthetase-like"/>
    <property type="match status" value="1"/>
</dbReference>
<reference evidence="3" key="1">
    <citation type="journal article" date="2014" name="Int. J. Syst. Evol. Microbiol.">
        <title>Complete genome sequence of Corynebacterium casei LMG S-19264T (=DSM 44701T), isolated from a smear-ripened cheese.</title>
        <authorList>
            <consortium name="US DOE Joint Genome Institute (JGI-PGF)"/>
            <person name="Walter F."/>
            <person name="Albersmeier A."/>
            <person name="Kalinowski J."/>
            <person name="Ruckert C."/>
        </authorList>
    </citation>
    <scope>NUCLEOTIDE SEQUENCE</scope>
    <source>
        <strain evidence="3">CGMCC 4.7403</strain>
    </source>
</reference>
<accession>A0A918YZ88</accession>
<dbReference type="PROSITE" id="PS00455">
    <property type="entry name" value="AMP_BINDING"/>
    <property type="match status" value="1"/>
</dbReference>
<dbReference type="InterPro" id="IPR025110">
    <property type="entry name" value="AMP-bd_C"/>
</dbReference>
<dbReference type="GO" id="GO:0009366">
    <property type="term" value="C:enterobactin synthetase complex"/>
    <property type="evidence" value="ECO:0007669"/>
    <property type="project" value="TreeGrafter"/>
</dbReference>
<evidence type="ECO:0000259" key="1">
    <source>
        <dbReference type="Pfam" id="PF00501"/>
    </source>
</evidence>